<accession>A0A7T7BHC5</accession>
<evidence type="ECO:0000256" key="1">
    <source>
        <dbReference type="SAM" id="MobiDB-lite"/>
    </source>
</evidence>
<evidence type="ECO:0000313" key="3">
    <source>
        <dbReference type="Proteomes" id="UP000595662"/>
    </source>
</evidence>
<dbReference type="Proteomes" id="UP000595662">
    <property type="component" value="Chromosome 1"/>
</dbReference>
<dbReference type="RefSeq" id="XP_065955650.1">
    <property type="nucleotide sequence ID" value="XM_066100250.1"/>
</dbReference>
<protein>
    <submittedName>
        <fullName evidence="2">Uncharacterized protein</fullName>
    </submittedName>
</protein>
<proteinExistence type="predicted"/>
<dbReference type="GeneID" id="26237124"/>
<gene>
    <name evidence="2" type="ORF">Pdw03_2641</name>
</gene>
<evidence type="ECO:0000313" key="2">
    <source>
        <dbReference type="EMBL" id="QQK39787.1"/>
    </source>
</evidence>
<dbReference type="VEuPathDB" id="FungiDB:PDIP_88100"/>
<reference evidence="2 3" key="1">
    <citation type="submission" date="2020-08" db="EMBL/GenBank/DDBJ databases">
        <title>The completed genome sequence of the pathogenic ascomycete fungus Penicillium digitatum.</title>
        <authorList>
            <person name="Wang M."/>
        </authorList>
    </citation>
    <scope>NUCLEOTIDE SEQUENCE [LARGE SCALE GENOMIC DNA]</scope>
    <source>
        <strain evidence="2 3">PdW03</strain>
    </source>
</reference>
<feature type="compositionally biased region" description="Basic residues" evidence="1">
    <location>
        <begin position="52"/>
        <end position="63"/>
    </location>
</feature>
<sequence length="120" mass="12710">MSTTPSPKKKSEYLGDLTASEIKLILASVLCMSGKLGTLDDDHDGSNAKGKSPAKTRAKKRGGKVLDSQLEPEPEIKTEAKPGESAKNAVKIEVESGESSDSPVKVEADTDTKIKLQPTD</sequence>
<dbReference type="AlphaFoldDB" id="A0A7T7BHC5"/>
<feature type="compositionally biased region" description="Basic and acidic residues" evidence="1">
    <location>
        <begin position="74"/>
        <end position="94"/>
    </location>
</feature>
<dbReference type="EMBL" id="CP060774">
    <property type="protein sequence ID" value="QQK39787.1"/>
    <property type="molecule type" value="Genomic_DNA"/>
</dbReference>
<feature type="region of interest" description="Disordered" evidence="1">
    <location>
        <begin position="36"/>
        <end position="120"/>
    </location>
</feature>
<feature type="compositionally biased region" description="Basic and acidic residues" evidence="1">
    <location>
        <begin position="104"/>
        <end position="114"/>
    </location>
</feature>
<name>A0A7T7BHC5_PENDI</name>
<organism evidence="2 3">
    <name type="scientific">Penicillium digitatum</name>
    <name type="common">Green mold</name>
    <dbReference type="NCBI Taxonomy" id="36651"/>
    <lineage>
        <taxon>Eukaryota</taxon>
        <taxon>Fungi</taxon>
        <taxon>Dikarya</taxon>
        <taxon>Ascomycota</taxon>
        <taxon>Pezizomycotina</taxon>
        <taxon>Eurotiomycetes</taxon>
        <taxon>Eurotiomycetidae</taxon>
        <taxon>Eurotiales</taxon>
        <taxon>Aspergillaceae</taxon>
        <taxon>Penicillium</taxon>
    </lineage>
</organism>